<dbReference type="Pfam" id="PF13450">
    <property type="entry name" value="NAD_binding_8"/>
    <property type="match status" value="1"/>
</dbReference>
<sequence length="495" mass="53073">MTDPLRQVTAYDCIVIGTGIAGLTAAATLACEGAKVLVLEKNKTPGGYLQSFTRKGATFDSCVDCFSGLDSNGPITYLLEALGVRDELDIIKVDPIRTSIFPAVSDGEGQMTIEVHGDLKRYIEELKGFFPHEALGIDSFFVVLSDIYSDIKGWGEGLINTAVRPVMPVNLMKYRSYTFAQVLDSHIKDEKLKAVLSDRCPFIGLPPGEVSAVGMTALIMSYFSGAYRIKGGGQRLADAFVRGIRGKGGEVLFEKEVVAIGCENGAASSVTTADGCEFTARHIISNADYTATTRRLLKAGQEVTAAVKSETLPEVSSSFFILYMLAEIDLSGLGNTSSIGFYPSFDMDLNFGKGAEFSADSSIGITIPTVLDPGLAPDGQHIIIAHEMTSFDYTDSWRRDKGVLSEKVLQKASRAIPGLIGGVIFKEAATPATLMRYTGGEKGAAYGWKQTTALRPVKSPLKNLYFAGHWEGIGGGVLAAVYSGLKAAREIEKLL</sequence>
<dbReference type="PROSITE" id="PS51257">
    <property type="entry name" value="PROKAR_LIPOPROTEIN"/>
    <property type="match status" value="1"/>
</dbReference>
<proteinExistence type="predicted"/>
<dbReference type="InterPro" id="IPR036188">
    <property type="entry name" value="FAD/NAD-bd_sf"/>
</dbReference>
<dbReference type="InterPro" id="IPR045892">
    <property type="entry name" value="CrtISO-like"/>
</dbReference>
<evidence type="ECO:0000259" key="1">
    <source>
        <dbReference type="Pfam" id="PF01593"/>
    </source>
</evidence>
<dbReference type="PANTHER" id="PTHR46313:SF3">
    <property type="entry name" value="PROLYCOPENE ISOMERASE, CHLOROPLASTIC"/>
    <property type="match status" value="1"/>
</dbReference>
<dbReference type="SUPFAM" id="SSF51905">
    <property type="entry name" value="FAD/NAD(P)-binding domain"/>
    <property type="match status" value="1"/>
</dbReference>
<dbReference type="EMBL" id="UOEA01000006">
    <property type="protein sequence ID" value="VAV82242.1"/>
    <property type="molecule type" value="Genomic_DNA"/>
</dbReference>
<reference evidence="2" key="1">
    <citation type="submission" date="2018-06" db="EMBL/GenBank/DDBJ databases">
        <authorList>
            <person name="Zhirakovskaya E."/>
        </authorList>
    </citation>
    <scope>NUCLEOTIDE SEQUENCE</scope>
</reference>
<dbReference type="GO" id="GO:0016491">
    <property type="term" value="F:oxidoreductase activity"/>
    <property type="evidence" value="ECO:0007669"/>
    <property type="project" value="InterPro"/>
</dbReference>
<dbReference type="PANTHER" id="PTHR46313">
    <property type="match status" value="1"/>
</dbReference>
<dbReference type="Gene3D" id="3.90.660.50">
    <property type="match status" value="1"/>
</dbReference>
<protein>
    <recommendedName>
        <fullName evidence="1">Amine oxidase domain-containing protein</fullName>
    </recommendedName>
</protein>
<gene>
    <name evidence="2" type="ORF">MNBD_DELTA01-1260</name>
</gene>
<evidence type="ECO:0000313" key="2">
    <source>
        <dbReference type="EMBL" id="VAV82242.1"/>
    </source>
</evidence>
<dbReference type="Gene3D" id="3.50.50.60">
    <property type="entry name" value="FAD/NAD(P)-binding domain"/>
    <property type="match status" value="2"/>
</dbReference>
<name>A0A3B0QPJ1_9ZZZZ</name>
<feature type="domain" description="Amine oxidase" evidence="1">
    <location>
        <begin position="221"/>
        <end position="491"/>
    </location>
</feature>
<organism evidence="2">
    <name type="scientific">hydrothermal vent metagenome</name>
    <dbReference type="NCBI Taxonomy" id="652676"/>
    <lineage>
        <taxon>unclassified sequences</taxon>
        <taxon>metagenomes</taxon>
        <taxon>ecological metagenomes</taxon>
    </lineage>
</organism>
<dbReference type="GO" id="GO:0016116">
    <property type="term" value="P:carotenoid metabolic process"/>
    <property type="evidence" value="ECO:0007669"/>
    <property type="project" value="InterPro"/>
</dbReference>
<dbReference type="AlphaFoldDB" id="A0A3B0QPJ1"/>
<dbReference type="InterPro" id="IPR002937">
    <property type="entry name" value="Amino_oxidase"/>
</dbReference>
<accession>A0A3B0QPJ1</accession>
<dbReference type="Pfam" id="PF01593">
    <property type="entry name" value="Amino_oxidase"/>
    <property type="match status" value="1"/>
</dbReference>